<dbReference type="HOGENOM" id="CLU_013430_0_0_6"/>
<keyword evidence="3" id="KW-0813">Transport</keyword>
<dbReference type="GO" id="GO:0005385">
    <property type="term" value="F:zinc ion transmembrane transporter activity"/>
    <property type="evidence" value="ECO:0007669"/>
    <property type="project" value="TreeGrafter"/>
</dbReference>
<organism evidence="12 13">
    <name type="scientific">Halothiobacillus neapolitanus (strain ATCC 23641 / DSM 15147 / CIP 104769 / NCIMB 8539 / c2)</name>
    <name type="common">Thiobacillus neapolitanus</name>
    <dbReference type="NCBI Taxonomy" id="555778"/>
    <lineage>
        <taxon>Bacteria</taxon>
        <taxon>Pseudomonadati</taxon>
        <taxon>Pseudomonadota</taxon>
        <taxon>Gammaproteobacteria</taxon>
        <taxon>Chromatiales</taxon>
        <taxon>Halothiobacillaceae</taxon>
        <taxon>Halothiobacillus</taxon>
    </lineage>
</organism>
<dbReference type="Proteomes" id="UP000009102">
    <property type="component" value="Chromosome"/>
</dbReference>
<dbReference type="InterPro" id="IPR050681">
    <property type="entry name" value="CDF/SLC30A"/>
</dbReference>
<feature type="domain" description="Cation efflux protein transmembrane" evidence="10">
    <location>
        <begin position="27"/>
        <end position="213"/>
    </location>
</feature>
<reference evidence="12 13" key="1">
    <citation type="submission" date="2009-10" db="EMBL/GenBank/DDBJ databases">
        <title>Complete sequence of Halothiobacillus neapolitanus c2.</title>
        <authorList>
            <consortium name="US DOE Joint Genome Institute"/>
            <person name="Lucas S."/>
            <person name="Copeland A."/>
            <person name="Lapidus A."/>
            <person name="Glavina del Rio T."/>
            <person name="Tice H."/>
            <person name="Bruce D."/>
            <person name="Goodwin L."/>
            <person name="Pitluck S."/>
            <person name="Davenport K."/>
            <person name="Brettin T."/>
            <person name="Detter J.C."/>
            <person name="Han C."/>
            <person name="Tapia R."/>
            <person name="Larimer F."/>
            <person name="Land M."/>
            <person name="Hauser L."/>
            <person name="Kyrpides N."/>
            <person name="Mikhailova N."/>
            <person name="Kerfeld C."/>
            <person name="Cannon G."/>
            <person name="Heinhort S."/>
        </authorList>
    </citation>
    <scope>NUCLEOTIDE SEQUENCE [LARGE SCALE GENOMIC DNA]</scope>
    <source>
        <strain evidence="13">ATCC 23641 / c2</strain>
    </source>
</reference>
<dbReference type="InterPro" id="IPR036837">
    <property type="entry name" value="Cation_efflux_CTD_sf"/>
</dbReference>
<sequence>MSHDHDHDHAHHHPIPTNFDRRFAFGMAINLIFVLIEAFYGWQANSLALLADAGHNLGDVAGLALAWAALAAGRIRADDRHTYGWQRGSILASFINAAVLLLLMGGLAVEAMQRFTVVTEVHEWPVIVVATIGIVINSATAWLFLAGSKHDLNIRGAFLHMAADALVSLGVVIGAFVIMGTGWFWLDPVISLLIAAVVVWGTWSLFRQSLHLLFDGVPKEIDLVSVRKHLLALPGVAGLHDLHVWALSTSRNGLTAHLVLAPDAAAPDQLLAQAEHLLHEEFNINHVTIQIETATYAAHCALAYTHENSACPGAMV</sequence>
<dbReference type="GO" id="GO:0005886">
    <property type="term" value="C:plasma membrane"/>
    <property type="evidence" value="ECO:0007669"/>
    <property type="project" value="TreeGrafter"/>
</dbReference>
<feature type="transmembrane region" description="Helical" evidence="9">
    <location>
        <begin position="157"/>
        <end position="179"/>
    </location>
</feature>
<keyword evidence="5" id="KW-0862">Zinc</keyword>
<dbReference type="SUPFAM" id="SSF160240">
    <property type="entry name" value="Cation efflux protein cytoplasmic domain-like"/>
    <property type="match status" value="1"/>
</dbReference>
<feature type="transmembrane region" description="Helical" evidence="9">
    <location>
        <begin position="124"/>
        <end position="145"/>
    </location>
</feature>
<dbReference type="KEGG" id="hna:Hneap_0999"/>
<feature type="transmembrane region" description="Helical" evidence="9">
    <location>
        <begin position="60"/>
        <end position="77"/>
    </location>
</feature>
<dbReference type="OrthoDB" id="9809646at2"/>
<evidence type="ECO:0000256" key="1">
    <source>
        <dbReference type="ARBA" id="ARBA00004141"/>
    </source>
</evidence>
<dbReference type="Gene3D" id="1.20.1510.10">
    <property type="entry name" value="Cation efflux protein transmembrane domain"/>
    <property type="match status" value="1"/>
</dbReference>
<keyword evidence="6 9" id="KW-1133">Transmembrane helix</keyword>
<evidence type="ECO:0000256" key="8">
    <source>
        <dbReference type="ARBA" id="ARBA00023136"/>
    </source>
</evidence>
<keyword evidence="4 9" id="KW-0812">Transmembrane</keyword>
<evidence type="ECO:0000256" key="9">
    <source>
        <dbReference type="SAM" id="Phobius"/>
    </source>
</evidence>
<dbReference type="InterPro" id="IPR027469">
    <property type="entry name" value="Cation_efflux_TMD_sf"/>
</dbReference>
<accession>D0KZG2</accession>
<evidence type="ECO:0000259" key="11">
    <source>
        <dbReference type="Pfam" id="PF16916"/>
    </source>
</evidence>
<evidence type="ECO:0000313" key="12">
    <source>
        <dbReference type="EMBL" id="ACX95835.1"/>
    </source>
</evidence>
<feature type="transmembrane region" description="Helical" evidence="9">
    <location>
        <begin position="23"/>
        <end position="40"/>
    </location>
</feature>
<dbReference type="PANTHER" id="PTHR11562:SF17">
    <property type="entry name" value="RE54080P-RELATED"/>
    <property type="match status" value="1"/>
</dbReference>
<dbReference type="PANTHER" id="PTHR11562">
    <property type="entry name" value="CATION EFFLUX PROTEIN/ ZINC TRANSPORTER"/>
    <property type="match status" value="1"/>
</dbReference>
<gene>
    <name evidence="12" type="ordered locus">Hneap_0999</name>
</gene>
<feature type="transmembrane region" description="Helical" evidence="9">
    <location>
        <begin position="89"/>
        <end position="112"/>
    </location>
</feature>
<dbReference type="RefSeq" id="WP_012823871.1">
    <property type="nucleotide sequence ID" value="NC_013422.1"/>
</dbReference>
<dbReference type="EMBL" id="CP001801">
    <property type="protein sequence ID" value="ACX95835.1"/>
    <property type="molecule type" value="Genomic_DNA"/>
</dbReference>
<comment type="subcellular location">
    <subcellularLocation>
        <location evidence="1">Membrane</location>
        <topology evidence="1">Multi-pass membrane protein</topology>
    </subcellularLocation>
</comment>
<dbReference type="Pfam" id="PF01545">
    <property type="entry name" value="Cation_efflux"/>
    <property type="match status" value="1"/>
</dbReference>
<dbReference type="Pfam" id="PF16916">
    <property type="entry name" value="ZT_dimer"/>
    <property type="match status" value="1"/>
</dbReference>
<evidence type="ECO:0000256" key="4">
    <source>
        <dbReference type="ARBA" id="ARBA00022692"/>
    </source>
</evidence>
<protein>
    <submittedName>
        <fullName evidence="12">Cation diffusion facilitator family transporter</fullName>
    </submittedName>
</protein>
<dbReference type="STRING" id="555778.Hneap_0999"/>
<dbReference type="NCBIfam" id="TIGR01297">
    <property type="entry name" value="CDF"/>
    <property type="match status" value="1"/>
</dbReference>
<evidence type="ECO:0000313" key="13">
    <source>
        <dbReference type="Proteomes" id="UP000009102"/>
    </source>
</evidence>
<name>D0KZG2_HALNC</name>
<keyword evidence="13" id="KW-1185">Reference proteome</keyword>
<dbReference type="eggNOG" id="COG1230">
    <property type="taxonomic scope" value="Bacteria"/>
</dbReference>
<feature type="transmembrane region" description="Helical" evidence="9">
    <location>
        <begin position="185"/>
        <end position="206"/>
    </location>
</feature>
<evidence type="ECO:0000256" key="2">
    <source>
        <dbReference type="ARBA" id="ARBA00008873"/>
    </source>
</evidence>
<dbReference type="InterPro" id="IPR027470">
    <property type="entry name" value="Cation_efflux_CTD"/>
</dbReference>
<keyword evidence="8 9" id="KW-0472">Membrane</keyword>
<dbReference type="InterPro" id="IPR058533">
    <property type="entry name" value="Cation_efflux_TM"/>
</dbReference>
<evidence type="ECO:0000259" key="10">
    <source>
        <dbReference type="Pfam" id="PF01545"/>
    </source>
</evidence>
<dbReference type="AlphaFoldDB" id="D0KZG2"/>
<keyword evidence="5" id="KW-0864">Zinc transport</keyword>
<evidence type="ECO:0000256" key="3">
    <source>
        <dbReference type="ARBA" id="ARBA00022448"/>
    </source>
</evidence>
<comment type="similarity">
    <text evidence="2">Belongs to the cation diffusion facilitator (CDF) transporter (TC 2.A.4) family. SLC30A subfamily.</text>
</comment>
<evidence type="ECO:0000256" key="7">
    <source>
        <dbReference type="ARBA" id="ARBA00023065"/>
    </source>
</evidence>
<dbReference type="InterPro" id="IPR002524">
    <property type="entry name" value="Cation_efflux"/>
</dbReference>
<evidence type="ECO:0000256" key="5">
    <source>
        <dbReference type="ARBA" id="ARBA00022906"/>
    </source>
</evidence>
<keyword evidence="7" id="KW-0406">Ion transport</keyword>
<evidence type="ECO:0000256" key="6">
    <source>
        <dbReference type="ARBA" id="ARBA00022989"/>
    </source>
</evidence>
<feature type="domain" description="Cation efflux protein cytoplasmic" evidence="11">
    <location>
        <begin position="218"/>
        <end position="293"/>
    </location>
</feature>
<proteinExistence type="inferred from homology"/>
<dbReference type="SUPFAM" id="SSF161111">
    <property type="entry name" value="Cation efflux protein transmembrane domain-like"/>
    <property type="match status" value="1"/>
</dbReference>